<proteinExistence type="predicted"/>
<keyword evidence="3" id="KW-1185">Reference proteome</keyword>
<gene>
    <name evidence="2" type="ORF">BMF94_1922</name>
</gene>
<evidence type="ECO:0000313" key="3">
    <source>
        <dbReference type="Proteomes" id="UP000237144"/>
    </source>
</evidence>
<feature type="compositionally biased region" description="Acidic residues" evidence="1">
    <location>
        <begin position="315"/>
        <end position="324"/>
    </location>
</feature>
<evidence type="ECO:0000313" key="2">
    <source>
        <dbReference type="EMBL" id="POY74946.1"/>
    </source>
</evidence>
<feature type="region of interest" description="Disordered" evidence="1">
    <location>
        <begin position="230"/>
        <end position="373"/>
    </location>
</feature>
<reference evidence="2 3" key="1">
    <citation type="journal article" date="2018" name="Front. Microbiol.">
        <title>Prospects for Fungal Bioremediation of Acidic Radioactive Waste Sites: Characterization and Genome Sequence of Rhodotorula taiwanensis MD1149.</title>
        <authorList>
            <person name="Tkavc R."/>
            <person name="Matrosova V.Y."/>
            <person name="Grichenko O.E."/>
            <person name="Gostincar C."/>
            <person name="Volpe R.P."/>
            <person name="Klimenkova P."/>
            <person name="Gaidamakova E.K."/>
            <person name="Zhou C.E."/>
            <person name="Stewart B.J."/>
            <person name="Lyman M.G."/>
            <person name="Malfatti S.A."/>
            <person name="Rubinfeld B."/>
            <person name="Courtot M."/>
            <person name="Singh J."/>
            <person name="Dalgard C.L."/>
            <person name="Hamilton T."/>
            <person name="Frey K.G."/>
            <person name="Gunde-Cimerman N."/>
            <person name="Dugan L."/>
            <person name="Daly M.J."/>
        </authorList>
    </citation>
    <scope>NUCLEOTIDE SEQUENCE [LARGE SCALE GENOMIC DNA]</scope>
    <source>
        <strain evidence="2 3">MD1149</strain>
    </source>
</reference>
<feature type="compositionally biased region" description="Low complexity" evidence="1">
    <location>
        <begin position="206"/>
        <end position="217"/>
    </location>
</feature>
<comment type="caution">
    <text evidence="2">The sequence shown here is derived from an EMBL/GenBank/DDBJ whole genome shotgun (WGS) entry which is preliminary data.</text>
</comment>
<feature type="compositionally biased region" description="Polar residues" evidence="1">
    <location>
        <begin position="176"/>
        <end position="196"/>
    </location>
</feature>
<dbReference type="EMBL" id="PJQD01000020">
    <property type="protein sequence ID" value="POY74946.1"/>
    <property type="molecule type" value="Genomic_DNA"/>
</dbReference>
<feature type="region of interest" description="Disordered" evidence="1">
    <location>
        <begin position="160"/>
        <end position="217"/>
    </location>
</feature>
<dbReference type="Proteomes" id="UP000237144">
    <property type="component" value="Unassembled WGS sequence"/>
</dbReference>
<feature type="compositionally biased region" description="Acidic residues" evidence="1">
    <location>
        <begin position="288"/>
        <end position="305"/>
    </location>
</feature>
<protein>
    <submittedName>
        <fullName evidence="2">Uncharacterized protein</fullName>
    </submittedName>
</protein>
<dbReference type="OrthoDB" id="2538139at2759"/>
<name>A0A2S5BDT7_9BASI</name>
<feature type="compositionally biased region" description="Low complexity" evidence="1">
    <location>
        <begin position="234"/>
        <end position="252"/>
    </location>
</feature>
<feature type="region of interest" description="Disordered" evidence="1">
    <location>
        <begin position="127"/>
        <end position="148"/>
    </location>
</feature>
<evidence type="ECO:0000256" key="1">
    <source>
        <dbReference type="SAM" id="MobiDB-lite"/>
    </source>
</evidence>
<organism evidence="2 3">
    <name type="scientific">Rhodotorula taiwanensis</name>
    <dbReference type="NCBI Taxonomy" id="741276"/>
    <lineage>
        <taxon>Eukaryota</taxon>
        <taxon>Fungi</taxon>
        <taxon>Dikarya</taxon>
        <taxon>Basidiomycota</taxon>
        <taxon>Pucciniomycotina</taxon>
        <taxon>Microbotryomycetes</taxon>
        <taxon>Sporidiobolales</taxon>
        <taxon>Sporidiobolaceae</taxon>
        <taxon>Rhodotorula</taxon>
    </lineage>
</organism>
<sequence>MSTRAATKTTLGMPTAEPTPRKGSRAPKVQSGVQILDDALARADIQAMKEDYELEAGSHLRSLAKKHDERLAALNRHFGDALSALDARVRDMSLARYVADFDCDPNRALRTLVEESMRPVAISAVEQSARKRKRVLPSSPAIGAHDEDSDVFGTVKKARAGDRPLASARKAVPSSAARQNAARSTRATNALSPTGSRKTRLRIRPSQSTAAASASDSSTNFIYRQNNAQQANVAPTPARATASAPAGSTAGPNRAARPGPTPRQPRLGESIVMRSVNGSPLGEFVASDIEDDDDDDDDGSEEPATEGDNGPGSAAEDDDDDDWDLMDKNEASNVEHQSLSKSSSKKKRKGTDKASTGKGKSAGRLVKSASARSIVPSSKAFEVALPDGAPSFDALKAKWLEDLRQKLVKSDIGETERKRLEEVLSSMADL</sequence>
<dbReference type="AlphaFoldDB" id="A0A2S5BDT7"/>
<feature type="compositionally biased region" description="Polar residues" evidence="1">
    <location>
        <begin position="1"/>
        <end position="12"/>
    </location>
</feature>
<accession>A0A2S5BDT7</accession>
<feature type="region of interest" description="Disordered" evidence="1">
    <location>
        <begin position="1"/>
        <end position="30"/>
    </location>
</feature>